<dbReference type="SUPFAM" id="SSF101116">
    <property type="entry name" value="Flagellar export chaperone FliS"/>
    <property type="match status" value="1"/>
</dbReference>
<evidence type="ECO:0000256" key="4">
    <source>
        <dbReference type="ARBA" id="ARBA00022795"/>
    </source>
</evidence>
<name>A0ABR8MXZ9_9BACL</name>
<keyword evidence="7" id="KW-0966">Cell projection</keyword>
<evidence type="ECO:0000313" key="8">
    <source>
        <dbReference type="Proteomes" id="UP000609346"/>
    </source>
</evidence>
<sequence length="129" mass="14692">MQQAQNSYLHTKVQTSSPGQLTLMLYNGCLKFIKLAVISIEKRDYEGKHVNFVKAQNIIEELQSTLKMEYELSVQLSQLYTFINQKLIEANVKQDIKAAEDCIHLISELRDTWVEALKELGQGGMVSSL</sequence>
<evidence type="ECO:0000256" key="1">
    <source>
        <dbReference type="ARBA" id="ARBA00004514"/>
    </source>
</evidence>
<evidence type="ECO:0000256" key="3">
    <source>
        <dbReference type="ARBA" id="ARBA00022490"/>
    </source>
</evidence>
<keyword evidence="8" id="KW-1185">Reference proteome</keyword>
<dbReference type="CDD" id="cd16098">
    <property type="entry name" value="FliS"/>
    <property type="match status" value="1"/>
</dbReference>
<keyword evidence="7" id="KW-0282">Flagellum</keyword>
<dbReference type="PIRSF" id="PIRSF039090">
    <property type="entry name" value="Flis"/>
    <property type="match status" value="1"/>
</dbReference>
<proteinExistence type="inferred from homology"/>
<comment type="subcellular location">
    <subcellularLocation>
        <location evidence="1 6">Cytoplasm</location>
        <location evidence="1 6">Cytosol</location>
    </subcellularLocation>
</comment>
<dbReference type="Gene3D" id="1.20.120.340">
    <property type="entry name" value="Flagellar protein FliS"/>
    <property type="match status" value="1"/>
</dbReference>
<keyword evidence="5" id="KW-0143">Chaperone</keyword>
<dbReference type="RefSeq" id="WP_191205092.1">
    <property type="nucleotide sequence ID" value="NZ_JACXZA010000004.1"/>
</dbReference>
<keyword evidence="7" id="KW-0969">Cilium</keyword>
<comment type="caution">
    <text evidence="7">The sequence shown here is derived from an EMBL/GenBank/DDBJ whole genome shotgun (WGS) entry which is preliminary data.</text>
</comment>
<evidence type="ECO:0000256" key="2">
    <source>
        <dbReference type="ARBA" id="ARBA00008787"/>
    </source>
</evidence>
<dbReference type="InterPro" id="IPR003713">
    <property type="entry name" value="FliS"/>
</dbReference>
<dbReference type="PANTHER" id="PTHR34773:SF1">
    <property type="entry name" value="FLAGELLAR SECRETION CHAPERONE FLIS"/>
    <property type="match status" value="1"/>
</dbReference>
<gene>
    <name evidence="7" type="primary">fliS</name>
    <name evidence="7" type="ORF">H8B09_18825</name>
</gene>
<organism evidence="7 8">
    <name type="scientific">Paenibacillus terricola</name>
    <dbReference type="NCBI Taxonomy" id="2763503"/>
    <lineage>
        <taxon>Bacteria</taxon>
        <taxon>Bacillati</taxon>
        <taxon>Bacillota</taxon>
        <taxon>Bacilli</taxon>
        <taxon>Bacillales</taxon>
        <taxon>Paenibacillaceae</taxon>
        <taxon>Paenibacillus</taxon>
    </lineage>
</organism>
<keyword evidence="3 6" id="KW-0963">Cytoplasm</keyword>
<keyword evidence="4 6" id="KW-1005">Bacterial flagellum biogenesis</keyword>
<dbReference type="PANTHER" id="PTHR34773">
    <property type="entry name" value="FLAGELLAR SECRETION CHAPERONE FLIS"/>
    <property type="match status" value="1"/>
</dbReference>
<accession>A0ABR8MXZ9</accession>
<evidence type="ECO:0000256" key="6">
    <source>
        <dbReference type="PIRNR" id="PIRNR039090"/>
    </source>
</evidence>
<evidence type="ECO:0000313" key="7">
    <source>
        <dbReference type="EMBL" id="MBD3920828.1"/>
    </source>
</evidence>
<reference evidence="7 8" key="1">
    <citation type="submission" date="2020-09" db="EMBL/GenBank/DDBJ databases">
        <title>Paenibacillus sp. strain PR3 16S rRNA gene Genome sequencing and assembly.</title>
        <authorList>
            <person name="Kim J."/>
        </authorList>
    </citation>
    <scope>NUCLEOTIDE SEQUENCE [LARGE SCALE GENOMIC DNA]</scope>
    <source>
        <strain evidence="7 8">PR3</strain>
    </source>
</reference>
<dbReference type="Pfam" id="PF02561">
    <property type="entry name" value="FliS"/>
    <property type="match status" value="1"/>
</dbReference>
<comment type="similarity">
    <text evidence="2 6">Belongs to the FliS family.</text>
</comment>
<evidence type="ECO:0000256" key="5">
    <source>
        <dbReference type="ARBA" id="ARBA00023186"/>
    </source>
</evidence>
<dbReference type="InterPro" id="IPR036584">
    <property type="entry name" value="FliS_sf"/>
</dbReference>
<dbReference type="NCBIfam" id="TIGR00208">
    <property type="entry name" value="fliS"/>
    <property type="match status" value="1"/>
</dbReference>
<protein>
    <recommendedName>
        <fullName evidence="6">Flagellar secretion chaperone FliS</fullName>
    </recommendedName>
</protein>
<dbReference type="EMBL" id="JACXZA010000004">
    <property type="protein sequence ID" value="MBD3920828.1"/>
    <property type="molecule type" value="Genomic_DNA"/>
</dbReference>
<dbReference type="Proteomes" id="UP000609346">
    <property type="component" value="Unassembled WGS sequence"/>
</dbReference>